<name>A0ABU4VI66_9ACTN</name>
<evidence type="ECO:0000256" key="1">
    <source>
        <dbReference type="SAM" id="MobiDB-lite"/>
    </source>
</evidence>
<dbReference type="Proteomes" id="UP001277761">
    <property type="component" value="Unassembled WGS sequence"/>
</dbReference>
<protein>
    <recommendedName>
        <fullName evidence="4">MarR family transcriptional regulator</fullName>
    </recommendedName>
</protein>
<organism evidence="2 3">
    <name type="scientific">Patulibacter brassicae</name>
    <dbReference type="NCBI Taxonomy" id="1705717"/>
    <lineage>
        <taxon>Bacteria</taxon>
        <taxon>Bacillati</taxon>
        <taxon>Actinomycetota</taxon>
        <taxon>Thermoleophilia</taxon>
        <taxon>Solirubrobacterales</taxon>
        <taxon>Patulibacteraceae</taxon>
        <taxon>Patulibacter</taxon>
    </lineage>
</organism>
<feature type="region of interest" description="Disordered" evidence="1">
    <location>
        <begin position="93"/>
        <end position="112"/>
    </location>
</feature>
<gene>
    <name evidence="2" type="ORF">SK069_05935</name>
</gene>
<evidence type="ECO:0000313" key="3">
    <source>
        <dbReference type="Proteomes" id="UP001277761"/>
    </source>
</evidence>
<evidence type="ECO:0000313" key="2">
    <source>
        <dbReference type="EMBL" id="MDX8151125.1"/>
    </source>
</evidence>
<dbReference type="RefSeq" id="WP_319953278.1">
    <property type="nucleotide sequence ID" value="NZ_JAXAVX010000002.1"/>
</dbReference>
<accession>A0ABU4VI66</accession>
<sequence>MRASTVTCHRGALTAAQRRLLALADERLLAVVWASAEHDDPIRGPKPWYALTGSVLPRSLHTLWLAGLIAIDRRATVLLAEAGLRVARARLTPDGGRAMNDPAHGSNQGATT</sequence>
<dbReference type="EMBL" id="JAXAVX010000002">
    <property type="protein sequence ID" value="MDX8151125.1"/>
    <property type="molecule type" value="Genomic_DNA"/>
</dbReference>
<evidence type="ECO:0008006" key="4">
    <source>
        <dbReference type="Google" id="ProtNLM"/>
    </source>
</evidence>
<reference evidence="2 3" key="1">
    <citation type="submission" date="2023-11" db="EMBL/GenBank/DDBJ databases">
        <authorList>
            <person name="Xu M."/>
            <person name="Jiang T."/>
        </authorList>
    </citation>
    <scope>NUCLEOTIDE SEQUENCE [LARGE SCALE GENOMIC DNA]</scope>
    <source>
        <strain evidence="2 3">SD</strain>
    </source>
</reference>
<comment type="caution">
    <text evidence="2">The sequence shown here is derived from an EMBL/GenBank/DDBJ whole genome shotgun (WGS) entry which is preliminary data.</text>
</comment>
<proteinExistence type="predicted"/>
<keyword evidence="3" id="KW-1185">Reference proteome</keyword>